<dbReference type="SUPFAM" id="SSF81383">
    <property type="entry name" value="F-box domain"/>
    <property type="match status" value="1"/>
</dbReference>
<dbReference type="InterPro" id="IPR001810">
    <property type="entry name" value="F-box_dom"/>
</dbReference>
<dbReference type="PROSITE" id="PS50181">
    <property type="entry name" value="FBOX"/>
    <property type="match status" value="1"/>
</dbReference>
<reference evidence="2" key="1">
    <citation type="submission" date="2021-10" db="EMBL/GenBank/DDBJ databases">
        <authorList>
            <person name="Piombo E."/>
        </authorList>
    </citation>
    <scope>NUCLEOTIDE SEQUENCE</scope>
</reference>
<dbReference type="InterPro" id="IPR032675">
    <property type="entry name" value="LRR_dom_sf"/>
</dbReference>
<gene>
    <name evidence="2" type="ORF">CRHIZ90672A_00007653</name>
</gene>
<evidence type="ECO:0000313" key="3">
    <source>
        <dbReference type="Proteomes" id="UP000696573"/>
    </source>
</evidence>
<evidence type="ECO:0000259" key="1">
    <source>
        <dbReference type="PROSITE" id="PS50181"/>
    </source>
</evidence>
<dbReference type="OrthoDB" id="3257981at2759"/>
<dbReference type="InterPro" id="IPR036047">
    <property type="entry name" value="F-box-like_dom_sf"/>
</dbReference>
<organism evidence="2 3">
    <name type="scientific">Clonostachys rhizophaga</name>
    <dbReference type="NCBI Taxonomy" id="160324"/>
    <lineage>
        <taxon>Eukaryota</taxon>
        <taxon>Fungi</taxon>
        <taxon>Dikarya</taxon>
        <taxon>Ascomycota</taxon>
        <taxon>Pezizomycotina</taxon>
        <taxon>Sordariomycetes</taxon>
        <taxon>Hypocreomycetidae</taxon>
        <taxon>Hypocreales</taxon>
        <taxon>Bionectriaceae</taxon>
        <taxon>Clonostachys</taxon>
    </lineage>
</organism>
<evidence type="ECO:0000313" key="2">
    <source>
        <dbReference type="EMBL" id="CAH0023200.1"/>
    </source>
</evidence>
<dbReference type="AlphaFoldDB" id="A0A9N9YJ90"/>
<proteinExistence type="predicted"/>
<comment type="caution">
    <text evidence="2">The sequence shown here is derived from an EMBL/GenBank/DDBJ whole genome shotgun (WGS) entry which is preliminary data.</text>
</comment>
<dbReference type="Proteomes" id="UP000696573">
    <property type="component" value="Unassembled WGS sequence"/>
</dbReference>
<accession>A0A9N9YJ90</accession>
<sequence>MFEDLRNLINGQFETEDDIRKLMEPRYEVNRPDGEDTYGKSDEAKLGCLLLEKVTGGRPRADQSRLLSLPAEILASIVDILSASDLASLALVNSDCQHLARSGQFSDIHFDYSQRAQDLVVHLLDDGQQMNKMGTNLPSIGSCVRRVTFASDPDNVGEYHKEAWSLTGLQSEEEEEGIKCKAYKHYRAVQASSLLAINRMTMPNLEILKWSDDFAIKEYFFKFISLTSAQHIILDCLSLKTPITLRPPVVPAVWPLRKIDLDVSLPRQADGTPSDAEFYEDFLRLCAPTLESLKFNERDSGVSEMVFFKEQDPPSFPRLRNLRLRVLDPPTSFTSLFLDSPVRSLEIPKEIKNTSSMAAMIGDGFRDLENLVVPHLPFKDTLSGEIARFLQEHKKIQKLCVHENSYAKGDRAHLDRHIIPALAQGGFEHLTSLSLQWGGAAIDGTETSAVHVPEASLAVVSQIKSLQKLKLGAGVTSGWQCQWLVDHESVARLLRTLQNLQLLAFYRDTYLTPGDSNPDVEDYYMRRTFTDEVRAIASERPEFDVVYEQHVVQRRGSNPNNFVLYREAWERAHRNRMLNYAEGYASVLQALETIVCGQRPIAIKCNPQEPKGTRKAVPLTVDRDICYSYLQTTFGLGTWLETLTEPHA</sequence>
<dbReference type="Gene3D" id="3.80.10.10">
    <property type="entry name" value="Ribonuclease Inhibitor"/>
    <property type="match status" value="1"/>
</dbReference>
<dbReference type="EMBL" id="CABFNQ020000690">
    <property type="protein sequence ID" value="CAH0023200.1"/>
    <property type="molecule type" value="Genomic_DNA"/>
</dbReference>
<feature type="domain" description="F-box" evidence="1">
    <location>
        <begin position="63"/>
        <end position="113"/>
    </location>
</feature>
<protein>
    <recommendedName>
        <fullName evidence="1">F-box domain-containing protein</fullName>
    </recommendedName>
</protein>
<keyword evidence="3" id="KW-1185">Reference proteome</keyword>
<name>A0A9N9YJ90_9HYPO</name>
<dbReference type="SUPFAM" id="SSF52047">
    <property type="entry name" value="RNI-like"/>
    <property type="match status" value="1"/>
</dbReference>